<name>A0AA36E8V5_LACSI</name>
<keyword evidence="3" id="KW-1185">Reference proteome</keyword>
<sequence length="361" mass="41803">MLSSPLNLSVTCANNILVPNTCSSQSFYHFVARLDYSLSPKLVFVSSSREVQLRRLFHCSAHSNKASNFLESRNQPNSNYLERESLAKETDSDNFFIEQRSDKDKNEMERRMKIGLANRGRIPWNKGKKHTAGTRELISQRTKEALKDPKVRKKMSECPRTLSEETKAKIRKTITKQWRERLKIKRSGERFISLWAESIAEAAKNGGHGQKELDWDSYEKIEREIVLQQLQRAADVAKAKEMAQIRAERRAKAKAEKVKLTLKKRVAKVKGLVKKKSKEEKEELAAAEDLKLKERLTKIHRKRSVNEQLSSRDQRAWERLDLEILKRDIKKEDISLADQIREVKNKKAEILTTMPPNHSSA</sequence>
<organism evidence="2 3">
    <name type="scientific">Lactuca saligna</name>
    <name type="common">Willowleaf lettuce</name>
    <dbReference type="NCBI Taxonomy" id="75948"/>
    <lineage>
        <taxon>Eukaryota</taxon>
        <taxon>Viridiplantae</taxon>
        <taxon>Streptophyta</taxon>
        <taxon>Embryophyta</taxon>
        <taxon>Tracheophyta</taxon>
        <taxon>Spermatophyta</taxon>
        <taxon>Magnoliopsida</taxon>
        <taxon>eudicotyledons</taxon>
        <taxon>Gunneridae</taxon>
        <taxon>Pentapetalae</taxon>
        <taxon>asterids</taxon>
        <taxon>campanulids</taxon>
        <taxon>Asterales</taxon>
        <taxon>Asteraceae</taxon>
        <taxon>Cichorioideae</taxon>
        <taxon>Cichorieae</taxon>
        <taxon>Lactucinae</taxon>
        <taxon>Lactuca</taxon>
    </lineage>
</organism>
<evidence type="ECO:0000313" key="3">
    <source>
        <dbReference type="Proteomes" id="UP001177003"/>
    </source>
</evidence>
<dbReference type="PANTHER" id="PTHR34199:SF1">
    <property type="entry name" value="HISTONE-LYSINE N-METHYLTRANSFERASE, H3 LYSINE-79 SPECIFIC-LIKE PROTEIN"/>
    <property type="match status" value="1"/>
</dbReference>
<accession>A0AA36E8V5</accession>
<protein>
    <recommendedName>
        <fullName evidence="1">Nuclease associated modular domain-containing protein</fullName>
    </recommendedName>
</protein>
<dbReference type="Proteomes" id="UP001177003">
    <property type="component" value="Chromosome 5"/>
</dbReference>
<dbReference type="AlphaFoldDB" id="A0AA36E8V5"/>
<feature type="domain" description="Nuclease associated modular" evidence="1">
    <location>
        <begin position="111"/>
        <end position="139"/>
    </location>
</feature>
<evidence type="ECO:0000313" key="2">
    <source>
        <dbReference type="EMBL" id="CAI9286527.1"/>
    </source>
</evidence>
<dbReference type="InterPro" id="IPR003611">
    <property type="entry name" value="NUMOD3"/>
</dbReference>
<reference evidence="2" key="1">
    <citation type="submission" date="2023-04" db="EMBL/GenBank/DDBJ databases">
        <authorList>
            <person name="Vijverberg K."/>
            <person name="Xiong W."/>
            <person name="Schranz E."/>
        </authorList>
    </citation>
    <scope>NUCLEOTIDE SEQUENCE</scope>
</reference>
<proteinExistence type="predicted"/>
<dbReference type="PANTHER" id="PTHR34199">
    <property type="entry name" value="NUMOD3 MOTIF FAMILY PROTEIN, EXPRESSED"/>
    <property type="match status" value="1"/>
</dbReference>
<dbReference type="GO" id="GO:0003677">
    <property type="term" value="F:DNA binding"/>
    <property type="evidence" value="ECO:0007669"/>
    <property type="project" value="InterPro"/>
</dbReference>
<evidence type="ECO:0000259" key="1">
    <source>
        <dbReference type="Pfam" id="PF07460"/>
    </source>
</evidence>
<dbReference type="Pfam" id="PF07460">
    <property type="entry name" value="NUMOD3"/>
    <property type="match status" value="1"/>
</dbReference>
<dbReference type="EMBL" id="OX465081">
    <property type="protein sequence ID" value="CAI9286527.1"/>
    <property type="molecule type" value="Genomic_DNA"/>
</dbReference>
<gene>
    <name evidence="2" type="ORF">LSALG_LOCUS25941</name>
</gene>